<evidence type="ECO:0000313" key="2">
    <source>
        <dbReference type="Ensembl" id="ENSCATP00000006029.1"/>
    </source>
</evidence>
<dbReference type="Bgee" id="ENSCATG00000019086">
    <property type="expression patterns" value="Expressed in skeletal muscle tissue and 11 other cell types or tissues"/>
</dbReference>
<evidence type="ECO:0000256" key="1">
    <source>
        <dbReference type="SAM" id="Phobius"/>
    </source>
</evidence>
<dbReference type="AlphaFoldDB" id="A0A2K5KZA7"/>
<organism evidence="2 3">
    <name type="scientific">Cercocebus atys</name>
    <name type="common">Sooty mangabey</name>
    <name type="synonym">Cercocebus torquatus atys</name>
    <dbReference type="NCBI Taxonomy" id="9531"/>
    <lineage>
        <taxon>Eukaryota</taxon>
        <taxon>Metazoa</taxon>
        <taxon>Chordata</taxon>
        <taxon>Craniata</taxon>
        <taxon>Vertebrata</taxon>
        <taxon>Euteleostomi</taxon>
        <taxon>Mammalia</taxon>
        <taxon>Eutheria</taxon>
        <taxon>Euarchontoglires</taxon>
        <taxon>Primates</taxon>
        <taxon>Haplorrhini</taxon>
        <taxon>Catarrhini</taxon>
        <taxon>Cercopithecidae</taxon>
        <taxon>Cercopithecinae</taxon>
        <taxon>Cercocebus</taxon>
    </lineage>
</organism>
<evidence type="ECO:0000313" key="3">
    <source>
        <dbReference type="Proteomes" id="UP000233060"/>
    </source>
</evidence>
<keyword evidence="1" id="KW-0812">Transmembrane</keyword>
<proteinExistence type="predicted"/>
<sequence>MLEVCNFIAIVCVFLSFVLFAFQVFGSFVKTQYTGMYWLKFRIIIFVLDFPRKHRLPFQKILPALRWVHPHHPSAPRWLDQELDSRGKQVFCSI</sequence>
<dbReference type="Ensembl" id="ENSCATT00000021951.1">
    <property type="protein sequence ID" value="ENSCATP00000006029.1"/>
    <property type="gene ID" value="ENSCATG00000019086.1"/>
</dbReference>
<keyword evidence="1" id="KW-1133">Transmembrane helix</keyword>
<reference evidence="2" key="2">
    <citation type="submission" date="2025-09" db="UniProtKB">
        <authorList>
            <consortium name="Ensembl"/>
        </authorList>
    </citation>
    <scope>IDENTIFICATION</scope>
</reference>
<accession>A0A2K5KZA7</accession>
<keyword evidence="1" id="KW-0472">Membrane</keyword>
<protein>
    <submittedName>
        <fullName evidence="2">Uncharacterized protein</fullName>
    </submittedName>
</protein>
<dbReference type="GeneTree" id="ENSGT00910000148289"/>
<dbReference type="Proteomes" id="UP000233060">
    <property type="component" value="Unassembled WGS sequence"/>
</dbReference>
<reference evidence="2" key="1">
    <citation type="submission" date="2025-08" db="UniProtKB">
        <authorList>
            <consortium name="Ensembl"/>
        </authorList>
    </citation>
    <scope>IDENTIFICATION</scope>
</reference>
<name>A0A2K5KZA7_CERAT</name>
<dbReference type="OMA" id="ILPALRW"/>
<keyword evidence="3" id="KW-1185">Reference proteome</keyword>
<feature type="transmembrane region" description="Helical" evidence="1">
    <location>
        <begin position="7"/>
        <end position="29"/>
    </location>
</feature>